<dbReference type="PANTHER" id="PTHR11096:SF0">
    <property type="entry name" value="RNA 3'-TERMINAL PHOSPHATE CYCLASE"/>
    <property type="match status" value="1"/>
</dbReference>
<proteinExistence type="inferred from homology"/>
<dbReference type="InterPro" id="IPR013791">
    <property type="entry name" value="RNA3'-term_phos_cycl_insert"/>
</dbReference>
<keyword evidence="14" id="KW-1185">Reference proteome</keyword>
<gene>
    <name evidence="13" type="ORF">NLI96_g6942</name>
</gene>
<evidence type="ECO:0000256" key="1">
    <source>
        <dbReference type="ARBA" id="ARBA00009206"/>
    </source>
</evidence>
<dbReference type="PIRSF" id="PIRSF005378">
    <property type="entry name" value="RNA3'_term_phos_cycl_euk"/>
    <property type="match status" value="1"/>
</dbReference>
<dbReference type="AlphaFoldDB" id="A0AAD5YHN4"/>
<evidence type="ECO:0000259" key="11">
    <source>
        <dbReference type="Pfam" id="PF01137"/>
    </source>
</evidence>
<dbReference type="EC" id="6.5.1.4" evidence="2"/>
<dbReference type="InterPro" id="IPR036553">
    <property type="entry name" value="RPTC_insert"/>
</dbReference>
<dbReference type="Gene3D" id="3.65.10.20">
    <property type="entry name" value="RNA 3'-terminal phosphate cyclase domain"/>
    <property type="match status" value="1"/>
</dbReference>
<feature type="active site" description="Tele-AMP-histidine intermediate" evidence="9">
    <location>
        <position position="326"/>
    </location>
</feature>
<evidence type="ECO:0000256" key="2">
    <source>
        <dbReference type="ARBA" id="ARBA00012725"/>
    </source>
</evidence>
<dbReference type="SUPFAM" id="SSF55205">
    <property type="entry name" value="EPT/RTPC-like"/>
    <property type="match status" value="2"/>
</dbReference>
<dbReference type="FunFam" id="3.30.360.20:FF:000002">
    <property type="entry name" value="RNA terminal phosphate cyclase-like 1"/>
    <property type="match status" value="1"/>
</dbReference>
<evidence type="ECO:0000256" key="7">
    <source>
        <dbReference type="ARBA" id="ARBA00032543"/>
    </source>
</evidence>
<feature type="binding site" evidence="10">
    <location>
        <position position="106"/>
    </location>
    <ligand>
        <name>ATP</name>
        <dbReference type="ChEBI" id="CHEBI:30616"/>
    </ligand>
</feature>
<keyword evidence="10" id="KW-0067">ATP-binding</keyword>
<name>A0AAD5YHN4_9APHY</name>
<keyword evidence="5 10" id="KW-0547">Nucleotide-binding</keyword>
<dbReference type="InterPro" id="IPR037136">
    <property type="entry name" value="RNA3'_phos_cyclase_dom_sf"/>
</dbReference>
<evidence type="ECO:0000256" key="10">
    <source>
        <dbReference type="PIRSR" id="PIRSR005378-2"/>
    </source>
</evidence>
<evidence type="ECO:0000256" key="9">
    <source>
        <dbReference type="PIRSR" id="PIRSR005378-1"/>
    </source>
</evidence>
<feature type="binding site" evidence="10">
    <location>
        <begin position="300"/>
        <end position="304"/>
    </location>
    <ligand>
        <name>ATP</name>
        <dbReference type="ChEBI" id="CHEBI:30616"/>
    </ligand>
</feature>
<dbReference type="Pfam" id="PF01137">
    <property type="entry name" value="RTC"/>
    <property type="match status" value="1"/>
</dbReference>
<dbReference type="SUPFAM" id="SSF52913">
    <property type="entry name" value="RNA 3'-terminal phosphate cyclase, RPTC, insert domain"/>
    <property type="match status" value="1"/>
</dbReference>
<comment type="catalytic activity">
    <reaction evidence="6">
        <text>a 3'-end 3'-phospho-ribonucleotide-RNA + ATP = a 3'-end 2',3'-cyclophospho-ribonucleotide-RNA + AMP + diphosphate</text>
        <dbReference type="Rhea" id="RHEA:23976"/>
        <dbReference type="Rhea" id="RHEA-COMP:10463"/>
        <dbReference type="Rhea" id="RHEA-COMP:10464"/>
        <dbReference type="ChEBI" id="CHEBI:30616"/>
        <dbReference type="ChEBI" id="CHEBI:33019"/>
        <dbReference type="ChEBI" id="CHEBI:83062"/>
        <dbReference type="ChEBI" id="CHEBI:83064"/>
        <dbReference type="ChEBI" id="CHEBI:456215"/>
        <dbReference type="EC" id="6.5.1.4"/>
    </reaction>
</comment>
<dbReference type="GO" id="GO:0005634">
    <property type="term" value="C:nucleus"/>
    <property type="evidence" value="ECO:0007669"/>
    <property type="project" value="TreeGrafter"/>
</dbReference>
<dbReference type="Pfam" id="PF05189">
    <property type="entry name" value="RTC_insert"/>
    <property type="match status" value="1"/>
</dbReference>
<evidence type="ECO:0000256" key="3">
    <source>
        <dbReference type="ARBA" id="ARBA00021428"/>
    </source>
</evidence>
<organism evidence="13 14">
    <name type="scientific">Meripilus lineatus</name>
    <dbReference type="NCBI Taxonomy" id="2056292"/>
    <lineage>
        <taxon>Eukaryota</taxon>
        <taxon>Fungi</taxon>
        <taxon>Dikarya</taxon>
        <taxon>Basidiomycota</taxon>
        <taxon>Agaricomycotina</taxon>
        <taxon>Agaricomycetes</taxon>
        <taxon>Polyporales</taxon>
        <taxon>Meripilaceae</taxon>
        <taxon>Meripilus</taxon>
    </lineage>
</organism>
<dbReference type="NCBIfam" id="TIGR03399">
    <property type="entry name" value="RNA_3prim_cycl"/>
    <property type="match status" value="1"/>
</dbReference>
<evidence type="ECO:0000256" key="4">
    <source>
        <dbReference type="ARBA" id="ARBA00022598"/>
    </source>
</evidence>
<dbReference type="InterPro" id="IPR023797">
    <property type="entry name" value="RNA3'_phos_cyclase_dom"/>
</dbReference>
<comment type="function">
    <text evidence="8">Catalyzes the conversion of 3'-phosphate to a 2',3'-cyclic phosphodiester at the end of RNA. The mechanism of action of the enzyme occurs in 3 steps: (A) adenylation of the enzyme by ATP; (B) transfer of adenylate to an RNA-N3'P to produce RNA-N3'PP5'A; (C) and attack of the adjacent 2'-hydroxyl on the 3'-phosphorus in the diester linkage to produce the cyclic end product. Likely functions in some aspects of cellular RNA processing. Function plays an important role in regulating axon regeneration by inhibiting central nervous system (CNS) axon regeneration following optic nerve injury.</text>
</comment>
<dbReference type="HAMAP" id="MF_00200">
    <property type="entry name" value="RTC"/>
    <property type="match status" value="1"/>
</dbReference>
<dbReference type="GO" id="GO:0006396">
    <property type="term" value="P:RNA processing"/>
    <property type="evidence" value="ECO:0007669"/>
    <property type="project" value="InterPro"/>
</dbReference>
<protein>
    <recommendedName>
        <fullName evidence="3">RNA 3'-terminal phosphate cyclase</fullName>
        <ecNumber evidence="2">6.5.1.4</ecNumber>
    </recommendedName>
    <alternativeName>
        <fullName evidence="7">RNA terminal phosphate cyclase domain-containing protein 1</fullName>
    </alternativeName>
</protein>
<evidence type="ECO:0000313" key="14">
    <source>
        <dbReference type="Proteomes" id="UP001212997"/>
    </source>
</evidence>
<dbReference type="InterPro" id="IPR000228">
    <property type="entry name" value="RNA3'_term_phos_cyc"/>
</dbReference>
<dbReference type="PROSITE" id="PS01287">
    <property type="entry name" value="RTC"/>
    <property type="match status" value="1"/>
</dbReference>
<accession>A0AAD5YHN4</accession>
<evidence type="ECO:0000256" key="5">
    <source>
        <dbReference type="ARBA" id="ARBA00022741"/>
    </source>
</evidence>
<dbReference type="Proteomes" id="UP001212997">
    <property type="component" value="Unassembled WGS sequence"/>
</dbReference>
<dbReference type="Gene3D" id="3.30.360.20">
    <property type="entry name" value="RNA 3'-terminal phosphate cyclase, insert domain"/>
    <property type="match status" value="1"/>
</dbReference>
<evidence type="ECO:0000256" key="6">
    <source>
        <dbReference type="ARBA" id="ARBA00024481"/>
    </source>
</evidence>
<evidence type="ECO:0000256" key="8">
    <source>
        <dbReference type="ARBA" id="ARBA00045867"/>
    </source>
</evidence>
<dbReference type="InterPro" id="IPR017770">
    <property type="entry name" value="RNA3'_term_phos_cyc_type_1"/>
</dbReference>
<feature type="domain" description="RNA 3'-terminal phosphate cyclase" evidence="11">
    <location>
        <begin position="14"/>
        <end position="344"/>
    </location>
</feature>
<reference evidence="13" key="1">
    <citation type="submission" date="2022-07" db="EMBL/GenBank/DDBJ databases">
        <title>Genome Sequence of Physisporinus lineatus.</title>
        <authorList>
            <person name="Buettner E."/>
        </authorList>
    </citation>
    <scope>NUCLEOTIDE SEQUENCE</scope>
    <source>
        <strain evidence="13">VT162</strain>
    </source>
</reference>
<keyword evidence="4" id="KW-0436">Ligase</keyword>
<dbReference type="GO" id="GO:0005524">
    <property type="term" value="F:ATP binding"/>
    <property type="evidence" value="ECO:0007669"/>
    <property type="project" value="UniProtKB-KW"/>
</dbReference>
<dbReference type="EMBL" id="JANAWD010000270">
    <property type="protein sequence ID" value="KAJ3482502.1"/>
    <property type="molecule type" value="Genomic_DNA"/>
</dbReference>
<evidence type="ECO:0000259" key="12">
    <source>
        <dbReference type="Pfam" id="PF05189"/>
    </source>
</evidence>
<comment type="similarity">
    <text evidence="1">Belongs to the RNA 3'-terminal cyclase family. Type 1 subfamily.</text>
</comment>
<evidence type="ECO:0000313" key="13">
    <source>
        <dbReference type="EMBL" id="KAJ3482502.1"/>
    </source>
</evidence>
<dbReference type="InterPro" id="IPR020719">
    <property type="entry name" value="RNA3'_term_phos_cycl-like_CS"/>
</dbReference>
<dbReference type="InterPro" id="IPR013792">
    <property type="entry name" value="RNA3'P_cycl/enolpyr_Trfase_a/b"/>
</dbReference>
<feature type="domain" description="RNA 3'-terminal phosphate cyclase insert" evidence="12">
    <location>
        <begin position="190"/>
        <end position="291"/>
    </location>
</feature>
<comment type="caution">
    <text evidence="13">The sequence shown here is derived from an EMBL/GenBank/DDBJ whole genome shotgun (WGS) entry which is preliminary data.</text>
</comment>
<sequence>MSDLERITIDGSVLEGGGQILRNSVALSALLSKPITIENIRHNRRPPGLKNQHAAGLQLAAEISSANLIGCTLKSSTIHFDPGRISTSSPYLADPHTAGSTTLLLQISLPCLLFSDSPEPSDLTLRGGTNADHAPQIDYTQQIFLPFLRWHYGLEPKLKIRMRGYYPKGGGEIYFSMPPIQGPLPSITLTNRGNLKIIRGKAYVAGLRRSVASQMRTSAIAQLTASGISRQLIDIEEVQERERDAVGSGSGIVLWAETDEGCLLGGSAIGLKSRSPTSVAEEAVKELVRNLEHGGCVDEYLQDQIIIFLALAQGKSTVRTGPLTLHTRTGIWVAEKLTNAKFEVEEQSDGSILLSCTGIGYTAPLRSPPIAPGA</sequence>
<dbReference type="PANTHER" id="PTHR11096">
    <property type="entry name" value="RNA 3' TERMINAL PHOSPHATE CYCLASE"/>
    <property type="match status" value="1"/>
</dbReference>
<dbReference type="GO" id="GO:0003963">
    <property type="term" value="F:RNA-3'-phosphate cyclase activity"/>
    <property type="evidence" value="ECO:0007669"/>
    <property type="project" value="UniProtKB-EC"/>
</dbReference>